<evidence type="ECO:0000313" key="4">
    <source>
        <dbReference type="EMBL" id="SHI97655.1"/>
    </source>
</evidence>
<keyword evidence="1" id="KW-0378">Hydrolase</keyword>
<feature type="compositionally biased region" description="Basic and acidic residues" evidence="2">
    <location>
        <begin position="165"/>
        <end position="181"/>
    </location>
</feature>
<dbReference type="RefSeq" id="WP_073330530.1">
    <property type="nucleotide sequence ID" value="NZ_FQYO01000004.1"/>
</dbReference>
<proteinExistence type="predicted"/>
<keyword evidence="5" id="KW-1185">Reference proteome</keyword>
<dbReference type="Gene3D" id="3.40.50.1820">
    <property type="entry name" value="alpha/beta hydrolase"/>
    <property type="match status" value="1"/>
</dbReference>
<name>A0A1M6FJ01_9RHOB</name>
<reference evidence="4 5" key="1">
    <citation type="submission" date="2016-11" db="EMBL/GenBank/DDBJ databases">
        <authorList>
            <person name="Jaros S."/>
            <person name="Januszkiewicz K."/>
            <person name="Wedrychowicz H."/>
        </authorList>
    </citation>
    <scope>NUCLEOTIDE SEQUENCE [LARGE SCALE GENOMIC DNA]</scope>
    <source>
        <strain evidence="4 5">DSM 100565</strain>
    </source>
</reference>
<dbReference type="InterPro" id="IPR050300">
    <property type="entry name" value="GDXG_lipolytic_enzyme"/>
</dbReference>
<gene>
    <name evidence="4" type="ORF">SAMN05444417_2342</name>
</gene>
<feature type="domain" description="Alpha/beta hydrolase fold-3" evidence="3">
    <location>
        <begin position="68"/>
        <end position="256"/>
    </location>
</feature>
<evidence type="ECO:0000256" key="1">
    <source>
        <dbReference type="ARBA" id="ARBA00022801"/>
    </source>
</evidence>
<dbReference type="Proteomes" id="UP000184292">
    <property type="component" value="Unassembled WGS sequence"/>
</dbReference>
<dbReference type="STRING" id="1447782.SAMN05444417_2342"/>
<feature type="region of interest" description="Disordered" evidence="2">
    <location>
        <begin position="162"/>
        <end position="185"/>
    </location>
</feature>
<dbReference type="PANTHER" id="PTHR48081">
    <property type="entry name" value="AB HYDROLASE SUPERFAMILY PROTEIN C4A8.06C"/>
    <property type="match status" value="1"/>
</dbReference>
<dbReference type="SUPFAM" id="SSF53474">
    <property type="entry name" value="alpha/beta-Hydrolases"/>
    <property type="match status" value="1"/>
</dbReference>
<protein>
    <submittedName>
        <fullName evidence="4">Acetyl esterase/lipase</fullName>
    </submittedName>
</protein>
<dbReference type="Pfam" id="PF07859">
    <property type="entry name" value="Abhydrolase_3"/>
    <property type="match status" value="1"/>
</dbReference>
<evidence type="ECO:0000256" key="2">
    <source>
        <dbReference type="SAM" id="MobiDB-lite"/>
    </source>
</evidence>
<sequence length="282" mass="29366">MTTSHDEGGPRGDGPALLDWIEAHPVEGSPDEMRRTFDALAGPQPAGRAAELGGLPARTYGPETGAPVLWFHGGGYVFGGAGSHGNAALALAQRLDRPVILPEYRLAPEHRWPAQKADGLAVLEAMAGPVDLVGDSAGGHLALILGLAAPERVRRIVALSPNTDRTGRSETRAAHADRDPMVDPQGDTDLARQTFGTLDPADPEQSPTLADLSALPPVTLISGAREVLLGDARLFAGAARDAGRDVTLHEVPDLFHMGWIWPGICAAGNRALGLAAGALEPS</sequence>
<accession>A0A1M6FJ01</accession>
<dbReference type="PANTHER" id="PTHR48081:SF8">
    <property type="entry name" value="ALPHA_BETA HYDROLASE FOLD-3 DOMAIN-CONTAINING PROTEIN-RELATED"/>
    <property type="match status" value="1"/>
</dbReference>
<evidence type="ECO:0000259" key="3">
    <source>
        <dbReference type="Pfam" id="PF07859"/>
    </source>
</evidence>
<dbReference type="GO" id="GO:0016787">
    <property type="term" value="F:hydrolase activity"/>
    <property type="evidence" value="ECO:0007669"/>
    <property type="project" value="UniProtKB-KW"/>
</dbReference>
<dbReference type="EMBL" id="FQYO01000004">
    <property type="protein sequence ID" value="SHI97655.1"/>
    <property type="molecule type" value="Genomic_DNA"/>
</dbReference>
<dbReference type="OrthoDB" id="9806180at2"/>
<dbReference type="AlphaFoldDB" id="A0A1M6FJ01"/>
<dbReference type="InterPro" id="IPR029058">
    <property type="entry name" value="AB_hydrolase_fold"/>
</dbReference>
<organism evidence="4 5">
    <name type="scientific">Wenxinia saemankumensis</name>
    <dbReference type="NCBI Taxonomy" id="1447782"/>
    <lineage>
        <taxon>Bacteria</taxon>
        <taxon>Pseudomonadati</taxon>
        <taxon>Pseudomonadota</taxon>
        <taxon>Alphaproteobacteria</taxon>
        <taxon>Rhodobacterales</taxon>
        <taxon>Roseobacteraceae</taxon>
        <taxon>Wenxinia</taxon>
    </lineage>
</organism>
<evidence type="ECO:0000313" key="5">
    <source>
        <dbReference type="Proteomes" id="UP000184292"/>
    </source>
</evidence>
<dbReference type="InterPro" id="IPR013094">
    <property type="entry name" value="AB_hydrolase_3"/>
</dbReference>